<dbReference type="PANTHER" id="PTHR39069">
    <property type="entry name" value="ECDYSONE-INDUCIBLE GENE E1, ISOFORM A"/>
    <property type="match status" value="1"/>
</dbReference>
<sequence>MVLCVYSYDGCVNYGDTCDPNDGVTCCDEKSTCKQTSSNNSFVCINEEKFLKTCNTDADCKMIQFAVCSSDKKCTCKNAFTEFDETRCTTKLGKICCDTDNECPIEFSVCKQNKCQCKLGYLNVADKQCVLVESPSRSCYNNDPNCRLFTIAKLLPNRQYVCTEYRAKINSTACTASSGESCTEKNHCVSKYSVCINNKCQCKFEYVSHSSIDCPSLTRSRFCRADRDCLDLGNSRCSLNEICVCKHNNFALNNHTCYPILNGVCSYDEECEKNFHCVDFTCQCQPFFSSVSVHECRESDLLYSCNDNSECSDPWHANCSKNKKCVCNINNIAVSNTTCLPILDGYCWQDDQCMVGNSICEDFRCKCRPNYVAIADNLCSIKN</sequence>
<proteinExistence type="predicted"/>
<dbReference type="EMBL" id="JAHXZJ010002237">
    <property type="protein sequence ID" value="KAH0546336.1"/>
    <property type="molecule type" value="Genomic_DNA"/>
</dbReference>
<comment type="caution">
    <text evidence="1">The sequence shown here is derived from an EMBL/GenBank/DDBJ whole genome shotgun (WGS) entry which is preliminary data.</text>
</comment>
<dbReference type="Proteomes" id="UP000826195">
    <property type="component" value="Unassembled WGS sequence"/>
</dbReference>
<evidence type="ECO:0000313" key="2">
    <source>
        <dbReference type="Proteomes" id="UP000826195"/>
    </source>
</evidence>
<protein>
    <submittedName>
        <fullName evidence="1">Uncharacterized protein</fullName>
    </submittedName>
</protein>
<name>A0AAV7I8D0_COTGL</name>
<evidence type="ECO:0000313" key="1">
    <source>
        <dbReference type="EMBL" id="KAH0546336.1"/>
    </source>
</evidence>
<gene>
    <name evidence="1" type="ORF">KQX54_008609</name>
</gene>
<keyword evidence="2" id="KW-1185">Reference proteome</keyword>
<reference evidence="1 2" key="1">
    <citation type="journal article" date="2021" name="J. Hered.">
        <title>A chromosome-level genome assembly of the parasitoid wasp, Cotesia glomerata (Hymenoptera: Braconidae).</title>
        <authorList>
            <person name="Pinto B.J."/>
            <person name="Weis J.J."/>
            <person name="Gamble T."/>
            <person name="Ode P.J."/>
            <person name="Paul R."/>
            <person name="Zaspel J.M."/>
        </authorList>
    </citation>
    <scope>NUCLEOTIDE SEQUENCE [LARGE SCALE GENOMIC DNA]</scope>
    <source>
        <strain evidence="1">CgM1</strain>
    </source>
</reference>
<dbReference type="PANTHER" id="PTHR39069:SF8">
    <property type="entry name" value="FI17111P1"/>
    <property type="match status" value="1"/>
</dbReference>
<dbReference type="AlphaFoldDB" id="A0AAV7I8D0"/>
<organism evidence="1 2">
    <name type="scientific">Cotesia glomerata</name>
    <name type="common">Lepidopteran parasitic wasp</name>
    <name type="synonym">Apanteles glomeratus</name>
    <dbReference type="NCBI Taxonomy" id="32391"/>
    <lineage>
        <taxon>Eukaryota</taxon>
        <taxon>Metazoa</taxon>
        <taxon>Ecdysozoa</taxon>
        <taxon>Arthropoda</taxon>
        <taxon>Hexapoda</taxon>
        <taxon>Insecta</taxon>
        <taxon>Pterygota</taxon>
        <taxon>Neoptera</taxon>
        <taxon>Endopterygota</taxon>
        <taxon>Hymenoptera</taxon>
        <taxon>Apocrita</taxon>
        <taxon>Ichneumonoidea</taxon>
        <taxon>Braconidae</taxon>
        <taxon>Microgastrinae</taxon>
        <taxon>Cotesia</taxon>
    </lineage>
</organism>
<accession>A0AAV7I8D0</accession>